<accession>A0A2N9B6G1</accession>
<name>A0A2N9B6G1_STRCX</name>
<keyword evidence="4" id="KW-1185">Reference proteome</keyword>
<organism evidence="3 4">
    <name type="scientific">Streptomyces chartreusis NRRL 3882</name>
    <dbReference type="NCBI Taxonomy" id="1079985"/>
    <lineage>
        <taxon>Bacteria</taxon>
        <taxon>Bacillati</taxon>
        <taxon>Actinomycetota</taxon>
        <taxon>Actinomycetes</taxon>
        <taxon>Kitasatosporales</taxon>
        <taxon>Streptomycetaceae</taxon>
        <taxon>Streptomyces</taxon>
    </lineage>
</organism>
<feature type="transmembrane region" description="Helical" evidence="1">
    <location>
        <begin position="610"/>
        <end position="631"/>
    </location>
</feature>
<keyword evidence="1" id="KW-0812">Transmembrane</keyword>
<feature type="transmembrane region" description="Helical" evidence="1">
    <location>
        <begin position="42"/>
        <end position="61"/>
    </location>
</feature>
<dbReference type="Gene3D" id="3.40.50.300">
    <property type="entry name" value="P-loop containing nucleotide triphosphate hydrolases"/>
    <property type="match status" value="1"/>
</dbReference>
<dbReference type="Proteomes" id="UP000235464">
    <property type="component" value="Chromosome I"/>
</dbReference>
<dbReference type="PROSITE" id="PS50837">
    <property type="entry name" value="NACHT"/>
    <property type="match status" value="1"/>
</dbReference>
<dbReference type="Pfam" id="PF05729">
    <property type="entry name" value="NACHT"/>
    <property type="match status" value="1"/>
</dbReference>
<dbReference type="EMBL" id="LT963352">
    <property type="protein sequence ID" value="SOR78939.1"/>
    <property type="molecule type" value="Genomic_DNA"/>
</dbReference>
<feature type="transmembrane region" description="Helical" evidence="1">
    <location>
        <begin position="545"/>
        <end position="563"/>
    </location>
</feature>
<feature type="transmembrane region" description="Helical" evidence="1">
    <location>
        <begin position="569"/>
        <end position="589"/>
    </location>
</feature>
<feature type="domain" description="NACHT" evidence="2">
    <location>
        <begin position="137"/>
        <end position="262"/>
    </location>
</feature>
<feature type="transmembrane region" description="Helical" evidence="1">
    <location>
        <begin position="516"/>
        <end position="538"/>
    </location>
</feature>
<reference evidence="4" key="1">
    <citation type="submission" date="2017-11" db="EMBL/GenBank/DDBJ databases">
        <authorList>
            <person name="Wibberg D."/>
        </authorList>
    </citation>
    <scope>NUCLEOTIDE SEQUENCE [LARGE SCALE GENOMIC DNA]</scope>
</reference>
<feature type="transmembrane region" description="Helical" evidence="1">
    <location>
        <begin position="9"/>
        <end position="30"/>
    </location>
</feature>
<evidence type="ECO:0000313" key="4">
    <source>
        <dbReference type="Proteomes" id="UP000235464"/>
    </source>
</evidence>
<evidence type="ECO:0000313" key="3">
    <source>
        <dbReference type="EMBL" id="SOR78939.1"/>
    </source>
</evidence>
<dbReference type="AlphaFoldDB" id="A0A2N9B6G1"/>
<keyword evidence="1" id="KW-0472">Membrane</keyword>
<dbReference type="InterPro" id="IPR007111">
    <property type="entry name" value="NACHT_NTPase"/>
</dbReference>
<dbReference type="InterPro" id="IPR027417">
    <property type="entry name" value="P-loop_NTPase"/>
</dbReference>
<gene>
    <name evidence="3" type="ORF">SCNRRL3882_2404</name>
</gene>
<evidence type="ECO:0000259" key="2">
    <source>
        <dbReference type="PROSITE" id="PS50837"/>
    </source>
</evidence>
<protein>
    <submittedName>
        <fullName evidence="3">Putative NTPase (NACHT family)</fullName>
    </submittedName>
</protein>
<dbReference type="SUPFAM" id="SSF52540">
    <property type="entry name" value="P-loop containing nucleoside triphosphate hydrolases"/>
    <property type="match status" value="1"/>
</dbReference>
<sequence>MGARRRQAGVFGMGTVLLLGVAVVVGLRLFPGAGRGDVDPAGLTVGLVSLVAALWSGWMAVQALRWQETDIAGNADRLAVDVVDAERAAWRHLLGAHDRTINVPFVHRPAPAHEAAGAVPHGTFQDIADYYQRLRPGRLVITGAPGAGKTALALQLVLLLLEHRSPGEAVPVRLSLPSFDTNRPMEEWIARHLVTTYGLSKNAAHALVKDRRVLPVLDGLDEMDADPQPGYDSRAAHALRALNAYQQGVAKAQLILTCRSGSYTTLQAVGAWLHDAARIELTPLDAATAWDFLTDRVDGPDRWQNVLDALAAAPDGPLAAGLSTPWRLTLAATVYEQRAPHTGAYLRHPDALLAPSLNTPDAVGEHLLDLFIPAATALASAPRHRAPYSPDRVRTGLTVLARYLNHNATTNRAVGGQALPSTDIVLAELWPLVGSRPVRAAVAAITTTATLASTAAWLFLDPPFDPLLPTAVGAGIVSLRTWVQPGRTARLSPVLGPMAFGPPPHRFVIGAAAEPLYVLAFSLWITLWLGLLSGLLAGLAAESQLAHAIAVALLFGAIAGGIVGQEGRFVVGLVTGLMFGFACGAYAWFGTFLEFDHLHVTGIMDGIVTLLADALLPGLAIGLVGGLVWGVTSGEAGLWYMALLLCTRQGFGRWLPWRLSRFLDWCSGTGLLRKAGTAYQFRHRELQDFLAHH</sequence>
<evidence type="ECO:0000256" key="1">
    <source>
        <dbReference type="SAM" id="Phobius"/>
    </source>
</evidence>
<keyword evidence="1" id="KW-1133">Transmembrane helix</keyword>
<proteinExistence type="predicted"/>